<feature type="domain" description="Glycosyltransferase subfamily 4-like N-terminal" evidence="1">
    <location>
        <begin position="59"/>
        <end position="210"/>
    </location>
</feature>
<dbReference type="Pfam" id="PF13439">
    <property type="entry name" value="Glyco_transf_4"/>
    <property type="match status" value="1"/>
</dbReference>
<comment type="caution">
    <text evidence="2">The sequence shown here is derived from an EMBL/GenBank/DDBJ whole genome shotgun (WGS) entry which is preliminary data.</text>
</comment>
<dbReference type="EC" id="2.4.-.-" evidence="2"/>
<dbReference type="RefSeq" id="WP_258848194.1">
    <property type="nucleotide sequence ID" value="NZ_JANUGX010000043.1"/>
</dbReference>
<keyword evidence="3" id="KW-1185">Reference proteome</keyword>
<name>A0ABT2AF76_9BURK</name>
<keyword evidence="2" id="KW-0328">Glycosyltransferase</keyword>
<dbReference type="SUPFAM" id="SSF53756">
    <property type="entry name" value="UDP-Glycosyltransferase/glycogen phosphorylase"/>
    <property type="match status" value="1"/>
</dbReference>
<dbReference type="EMBL" id="JANUGX010000043">
    <property type="protein sequence ID" value="MCS0592425.1"/>
    <property type="molecule type" value="Genomic_DNA"/>
</dbReference>
<dbReference type="Proteomes" id="UP001205560">
    <property type="component" value="Unassembled WGS sequence"/>
</dbReference>
<dbReference type="InterPro" id="IPR028098">
    <property type="entry name" value="Glyco_trans_4-like_N"/>
</dbReference>
<gene>
    <name evidence="2" type="ORF">NX782_24900</name>
</gene>
<organism evidence="2 3">
    <name type="scientific">Massilia norwichensis</name>
    <dbReference type="NCBI Taxonomy" id="1442366"/>
    <lineage>
        <taxon>Bacteria</taxon>
        <taxon>Pseudomonadati</taxon>
        <taxon>Pseudomonadota</taxon>
        <taxon>Betaproteobacteria</taxon>
        <taxon>Burkholderiales</taxon>
        <taxon>Oxalobacteraceae</taxon>
        <taxon>Telluria group</taxon>
        <taxon>Massilia</taxon>
    </lineage>
</organism>
<dbReference type="Pfam" id="PF13692">
    <property type="entry name" value="Glyco_trans_1_4"/>
    <property type="match status" value="1"/>
</dbReference>
<protein>
    <submittedName>
        <fullName evidence="2">Glycosyltransferase</fullName>
        <ecNumber evidence="2">2.4.-.-</ecNumber>
    </submittedName>
</protein>
<evidence type="ECO:0000259" key="1">
    <source>
        <dbReference type="Pfam" id="PF13439"/>
    </source>
</evidence>
<dbReference type="Gene3D" id="3.40.50.2000">
    <property type="entry name" value="Glycogen Phosphorylase B"/>
    <property type="match status" value="2"/>
</dbReference>
<accession>A0ABT2AF76</accession>
<evidence type="ECO:0000313" key="2">
    <source>
        <dbReference type="EMBL" id="MCS0592425.1"/>
    </source>
</evidence>
<dbReference type="PANTHER" id="PTHR45947">
    <property type="entry name" value="SULFOQUINOVOSYL TRANSFERASE SQD2"/>
    <property type="match status" value="1"/>
</dbReference>
<dbReference type="GO" id="GO:0016757">
    <property type="term" value="F:glycosyltransferase activity"/>
    <property type="evidence" value="ECO:0007669"/>
    <property type="project" value="UniProtKB-KW"/>
</dbReference>
<dbReference type="PANTHER" id="PTHR45947:SF3">
    <property type="entry name" value="SULFOQUINOVOSYL TRANSFERASE SQD2"/>
    <property type="match status" value="1"/>
</dbReference>
<evidence type="ECO:0000313" key="3">
    <source>
        <dbReference type="Proteomes" id="UP001205560"/>
    </source>
</evidence>
<dbReference type="InterPro" id="IPR050194">
    <property type="entry name" value="Glycosyltransferase_grp1"/>
</dbReference>
<keyword evidence="2" id="KW-0808">Transferase</keyword>
<sequence>MNPIHRHAQSLPDVAGMVPPHRAAADDAGLADVVPTAAATRAQLIVHLVESLASANSESGLLNLIRHLPAERYRHAVVCLRDQGDYEAGLREQGVEILNLHQQDGSLAHYLRLYRVLRSLRPSLIETRNRAGLPAQLVAALAGVRLRVHGEYGRELARHGRASLGERALLRLLGPLVDHFIVVSSDLQRWLVDAVGADPARVTQIANAVDSVQFHPRLGPAAAVGPPGFMHDGAFVIGSIGRMDDSAGQIQLVDAFLRLIASPHSAHQRLRLMLIGDGPARAECQAMLNRAGAGARAWLPGTRGDTAQLLRAMDLFVLPSLHEDRANLILEAMASGLPVVATAVGGNTELVHAGFTGILVPPMSVELLAAAVSDYCRIPEMAARHGARARSQVIAKHSMPAMARDYLAVYDALTGAETLARTA</sequence>
<reference evidence="2 3" key="1">
    <citation type="submission" date="2022-08" db="EMBL/GenBank/DDBJ databases">
        <title>Reclassification of Massilia species as members of the genera Telluria, Duganella, Pseudoduganella, Mokoshia gen. nov. and Zemynaea gen. nov. using orthogonal and non-orthogonal genome-based approaches.</title>
        <authorList>
            <person name="Bowman J.P."/>
        </authorList>
    </citation>
    <scope>NUCLEOTIDE SEQUENCE [LARGE SCALE GENOMIC DNA]</scope>
    <source>
        <strain evidence="2 3">LMG 28164</strain>
    </source>
</reference>
<proteinExistence type="predicted"/>